<evidence type="ECO:0000313" key="1">
    <source>
        <dbReference type="EMBL" id="HJC37029.1"/>
    </source>
</evidence>
<reference evidence="1" key="2">
    <citation type="submission" date="2021-04" db="EMBL/GenBank/DDBJ databases">
        <authorList>
            <person name="Gilroy R."/>
        </authorList>
    </citation>
    <scope>NUCLEOTIDE SEQUENCE</scope>
    <source>
        <strain evidence="1">CHK187-11901</strain>
    </source>
</reference>
<sequence>MKHNKHHCIIVNQGGKNIGYQPNAGVQIMEADGYGFKDLNGSGRLDAFEDWRLPLKARVEDFSQRFGLSQQGDAICSDGKMVGMPDEVVRGLRDNVLVERAIAEAPETDREFLQENRLLAALILMLDEGNSDYAIQVMITSARAGLLNSVMYTVANAYLQFNHSSPG</sequence>
<dbReference type="Proteomes" id="UP000823896">
    <property type="component" value="Unassembled WGS sequence"/>
</dbReference>
<dbReference type="EMBL" id="DWWM01000051">
    <property type="protein sequence ID" value="HJC37029.1"/>
    <property type="molecule type" value="Genomic_DNA"/>
</dbReference>
<organism evidence="1 2">
    <name type="scientific">Candidatus Merdibacter merdavium</name>
    <dbReference type="NCBI Taxonomy" id="2838692"/>
    <lineage>
        <taxon>Bacteria</taxon>
        <taxon>Bacillati</taxon>
        <taxon>Bacillota</taxon>
        <taxon>Erysipelotrichia</taxon>
        <taxon>Erysipelotrichales</taxon>
        <taxon>Erysipelotrichaceae</taxon>
        <taxon>Merdibacter</taxon>
    </lineage>
</organism>
<comment type="caution">
    <text evidence="1">The sequence shown here is derived from an EMBL/GenBank/DDBJ whole genome shotgun (WGS) entry which is preliminary data.</text>
</comment>
<proteinExistence type="predicted"/>
<reference evidence="1" key="1">
    <citation type="journal article" date="2021" name="PeerJ">
        <title>Extensive microbial diversity within the chicken gut microbiome revealed by metagenomics and culture.</title>
        <authorList>
            <person name="Gilroy R."/>
            <person name="Ravi A."/>
            <person name="Getino M."/>
            <person name="Pursley I."/>
            <person name="Horton D.L."/>
            <person name="Alikhan N.F."/>
            <person name="Baker D."/>
            <person name="Gharbi K."/>
            <person name="Hall N."/>
            <person name="Watson M."/>
            <person name="Adriaenssens E.M."/>
            <person name="Foster-Nyarko E."/>
            <person name="Jarju S."/>
            <person name="Secka A."/>
            <person name="Antonio M."/>
            <person name="Oren A."/>
            <person name="Chaudhuri R.R."/>
            <person name="La Ragione R."/>
            <person name="Hildebrand F."/>
            <person name="Pallen M.J."/>
        </authorList>
    </citation>
    <scope>NUCLEOTIDE SEQUENCE</scope>
    <source>
        <strain evidence="1">CHK187-11901</strain>
    </source>
</reference>
<evidence type="ECO:0000313" key="2">
    <source>
        <dbReference type="Proteomes" id="UP000823896"/>
    </source>
</evidence>
<name>A0A9D2NU63_9FIRM</name>
<gene>
    <name evidence="1" type="ORF">H9702_07880</name>
</gene>
<dbReference type="AlphaFoldDB" id="A0A9D2NU63"/>
<accession>A0A9D2NU63</accession>
<protein>
    <submittedName>
        <fullName evidence="1">Beta-glucosidase</fullName>
    </submittedName>
</protein>